<comment type="caution">
    <text evidence="2">The sequence shown here is derived from an EMBL/GenBank/DDBJ whole genome shotgun (WGS) entry which is preliminary data.</text>
</comment>
<sequence>MIDIVLTILAFNILIIIFKFFDKLKIDNLQALIVNYITAGFCALLFTKQSIVVSEVLHSDFIYHAIAIGFLFIIVFNFYATGTQKVGIAITTVANKLSLFIPVAVAIIIYPNEKISLSKLIAFGLAAISIYLSSTKNKKLNFDKKYLWLIILVFVGQGVADSIFNHAQQTAVNDNEKTLFFIVLFMMAGLSGLVILLFKSIKSKLKLSIKNVIGGIALGIPNYASLVFFFNALESSGLEASQVFPVVSMGVIVISAIVGKLLFKEHLSLYNWLGLGIAIIAIFIITFA</sequence>
<feature type="transmembrane region" description="Helical" evidence="1">
    <location>
        <begin position="29"/>
        <end position="46"/>
    </location>
</feature>
<feature type="transmembrane region" description="Helical" evidence="1">
    <location>
        <begin position="61"/>
        <end position="79"/>
    </location>
</feature>
<dbReference type="SUPFAM" id="SSF103481">
    <property type="entry name" value="Multidrug resistance efflux transporter EmrE"/>
    <property type="match status" value="2"/>
</dbReference>
<proteinExistence type="predicted"/>
<feature type="transmembrane region" description="Helical" evidence="1">
    <location>
        <begin position="146"/>
        <end position="167"/>
    </location>
</feature>
<protein>
    <submittedName>
        <fullName evidence="2">EamA/RhaT family transporter</fullName>
    </submittedName>
</protein>
<feature type="transmembrane region" description="Helical" evidence="1">
    <location>
        <begin position="211"/>
        <end position="230"/>
    </location>
</feature>
<evidence type="ECO:0000313" key="2">
    <source>
        <dbReference type="EMBL" id="TXB65294.1"/>
    </source>
</evidence>
<evidence type="ECO:0000256" key="1">
    <source>
        <dbReference type="SAM" id="Phobius"/>
    </source>
</evidence>
<reference evidence="2 3" key="1">
    <citation type="submission" date="2019-08" db="EMBL/GenBank/DDBJ databases">
        <title>Genome of Vicingus serpentipes NCIMB 15042.</title>
        <authorList>
            <person name="Bowman J.P."/>
        </authorList>
    </citation>
    <scope>NUCLEOTIDE SEQUENCE [LARGE SCALE GENOMIC DNA]</scope>
    <source>
        <strain evidence="2 3">NCIMB 15042</strain>
    </source>
</reference>
<dbReference type="Proteomes" id="UP000321721">
    <property type="component" value="Unassembled WGS sequence"/>
</dbReference>
<dbReference type="InterPro" id="IPR037185">
    <property type="entry name" value="EmrE-like"/>
</dbReference>
<dbReference type="EMBL" id="VOOS01000003">
    <property type="protein sequence ID" value="TXB65294.1"/>
    <property type="molecule type" value="Genomic_DNA"/>
</dbReference>
<feature type="transmembrane region" description="Helical" evidence="1">
    <location>
        <begin position="86"/>
        <end position="110"/>
    </location>
</feature>
<feature type="transmembrane region" description="Helical" evidence="1">
    <location>
        <begin position="116"/>
        <end position="134"/>
    </location>
</feature>
<name>A0A5C6RTK8_9FLAO</name>
<feature type="transmembrane region" description="Helical" evidence="1">
    <location>
        <begin position="269"/>
        <end position="287"/>
    </location>
</feature>
<feature type="transmembrane region" description="Helical" evidence="1">
    <location>
        <begin position="179"/>
        <end position="199"/>
    </location>
</feature>
<dbReference type="OrthoDB" id="1524053at2"/>
<gene>
    <name evidence="2" type="ORF">FRY74_07680</name>
</gene>
<keyword evidence="1" id="KW-1133">Transmembrane helix</keyword>
<feature type="transmembrane region" description="Helical" evidence="1">
    <location>
        <begin position="6"/>
        <end position="22"/>
    </location>
</feature>
<feature type="transmembrane region" description="Helical" evidence="1">
    <location>
        <begin position="242"/>
        <end position="262"/>
    </location>
</feature>
<dbReference type="AlphaFoldDB" id="A0A5C6RTK8"/>
<accession>A0A5C6RTK8</accession>
<dbReference type="Gene3D" id="1.10.3730.20">
    <property type="match status" value="1"/>
</dbReference>
<evidence type="ECO:0000313" key="3">
    <source>
        <dbReference type="Proteomes" id="UP000321721"/>
    </source>
</evidence>
<dbReference type="RefSeq" id="WP_147100202.1">
    <property type="nucleotide sequence ID" value="NZ_VOOS01000003.1"/>
</dbReference>
<organism evidence="2 3">
    <name type="scientific">Vicingus serpentipes</name>
    <dbReference type="NCBI Taxonomy" id="1926625"/>
    <lineage>
        <taxon>Bacteria</taxon>
        <taxon>Pseudomonadati</taxon>
        <taxon>Bacteroidota</taxon>
        <taxon>Flavobacteriia</taxon>
        <taxon>Flavobacteriales</taxon>
        <taxon>Vicingaceae</taxon>
        <taxon>Vicingus</taxon>
    </lineage>
</organism>
<keyword evidence="1" id="KW-0472">Membrane</keyword>
<keyword evidence="1" id="KW-0812">Transmembrane</keyword>
<keyword evidence="3" id="KW-1185">Reference proteome</keyword>